<dbReference type="SUPFAM" id="SSF46565">
    <property type="entry name" value="Chaperone J-domain"/>
    <property type="match status" value="1"/>
</dbReference>
<dbReference type="PROSITE" id="PS00636">
    <property type="entry name" value="DNAJ_1"/>
    <property type="match status" value="1"/>
</dbReference>
<dbReference type="Pfam" id="PF00226">
    <property type="entry name" value="DnaJ"/>
    <property type="match status" value="1"/>
</dbReference>
<dbReference type="Gene3D" id="1.10.287.110">
    <property type="entry name" value="DnaJ domain"/>
    <property type="match status" value="1"/>
</dbReference>
<dbReference type="InterPro" id="IPR001623">
    <property type="entry name" value="DnaJ_domain"/>
</dbReference>
<evidence type="ECO:0000313" key="3">
    <source>
        <dbReference type="EMBL" id="AIY41037.1"/>
    </source>
</evidence>
<reference evidence="4" key="1">
    <citation type="journal article" date="2014" name="Soil Biol. Biochem.">
        <title>Structure and function of bacterial communities in ageing soils: Insights from the Mendocino ecological staircase.</title>
        <authorList>
            <person name="Uroz S."/>
            <person name="Tech J.J."/>
            <person name="Sawaya N.A."/>
            <person name="Frey-Klett P."/>
            <person name="Leveau J.H.J."/>
        </authorList>
    </citation>
    <scope>NUCLEOTIDE SEQUENCE [LARGE SCALE GENOMIC DNA]</scope>
    <source>
        <strain evidence="4">Cal35</strain>
    </source>
</reference>
<dbReference type="PANTHER" id="PTHR44360:SF1">
    <property type="entry name" value="DNAJ HOMOLOG SUBFAMILY B MEMBER 9"/>
    <property type="match status" value="1"/>
</dbReference>
<dbReference type="SMART" id="SM00271">
    <property type="entry name" value="DnaJ"/>
    <property type="match status" value="1"/>
</dbReference>
<dbReference type="GO" id="GO:0036503">
    <property type="term" value="P:ERAD pathway"/>
    <property type="evidence" value="ECO:0007669"/>
    <property type="project" value="TreeGrafter"/>
</dbReference>
<dbReference type="InterPro" id="IPR036869">
    <property type="entry name" value="J_dom_sf"/>
</dbReference>
<evidence type="ECO:0000259" key="2">
    <source>
        <dbReference type="PROSITE" id="PS50076"/>
    </source>
</evidence>
<dbReference type="HOGENOM" id="CLU_017633_18_1_4"/>
<name>A0A0A1FDV1_9BURK</name>
<dbReference type="OrthoDB" id="9779622at2"/>
<sequence>MKDYYAVLGIDSDASTSALKNAYRKKASEFHPDRNTSPSAPAQFREVQEAYDLLSDAVKRQDYDENRRRSLLENPLETAEQIWTTYMNKVLQ</sequence>
<keyword evidence="4" id="KW-1185">Reference proteome</keyword>
<dbReference type="PRINTS" id="PR00625">
    <property type="entry name" value="JDOMAIN"/>
</dbReference>
<dbReference type="AlphaFoldDB" id="A0A0A1FDV1"/>
<proteinExistence type="predicted"/>
<accession>A0A0A1FDV1</accession>
<protein>
    <submittedName>
        <fullName evidence="3">Chaperone protein DnaJ</fullName>
    </submittedName>
</protein>
<dbReference type="InterPro" id="IPR051948">
    <property type="entry name" value="Hsp70_co-chaperone_J-domain"/>
</dbReference>
<dbReference type="GO" id="GO:0051787">
    <property type="term" value="F:misfolded protein binding"/>
    <property type="evidence" value="ECO:0007669"/>
    <property type="project" value="TreeGrafter"/>
</dbReference>
<dbReference type="RefSeq" id="WP_038487805.1">
    <property type="nucleotide sequence ID" value="NZ_CP009962.1"/>
</dbReference>
<dbReference type="PROSITE" id="PS50076">
    <property type="entry name" value="DNAJ_2"/>
    <property type="match status" value="1"/>
</dbReference>
<dbReference type="CDD" id="cd06257">
    <property type="entry name" value="DnaJ"/>
    <property type="match status" value="1"/>
</dbReference>
<evidence type="ECO:0000256" key="1">
    <source>
        <dbReference type="ARBA" id="ARBA00023186"/>
    </source>
</evidence>
<keyword evidence="1" id="KW-0143">Chaperone</keyword>
<dbReference type="PANTHER" id="PTHR44360">
    <property type="entry name" value="DNAJ HOMOLOG SUBFAMILY B MEMBER 9"/>
    <property type="match status" value="1"/>
</dbReference>
<organism evidence="3 4">
    <name type="scientific">Collimonas arenae</name>
    <dbReference type="NCBI Taxonomy" id="279058"/>
    <lineage>
        <taxon>Bacteria</taxon>
        <taxon>Pseudomonadati</taxon>
        <taxon>Pseudomonadota</taxon>
        <taxon>Betaproteobacteria</taxon>
        <taxon>Burkholderiales</taxon>
        <taxon>Oxalobacteraceae</taxon>
        <taxon>Collimonas</taxon>
    </lineage>
</organism>
<dbReference type="STRING" id="279058.LT85_1879"/>
<dbReference type="GO" id="GO:0051087">
    <property type="term" value="F:protein-folding chaperone binding"/>
    <property type="evidence" value="ECO:0007669"/>
    <property type="project" value="TreeGrafter"/>
</dbReference>
<feature type="domain" description="J" evidence="2">
    <location>
        <begin position="3"/>
        <end position="67"/>
    </location>
</feature>
<dbReference type="Proteomes" id="UP000030302">
    <property type="component" value="Chromosome"/>
</dbReference>
<dbReference type="EMBL" id="CP009962">
    <property type="protein sequence ID" value="AIY41037.1"/>
    <property type="molecule type" value="Genomic_DNA"/>
</dbReference>
<gene>
    <name evidence="3" type="ORF">LT85_1879</name>
</gene>
<evidence type="ECO:0000313" key="4">
    <source>
        <dbReference type="Proteomes" id="UP000030302"/>
    </source>
</evidence>
<dbReference type="InterPro" id="IPR018253">
    <property type="entry name" value="DnaJ_domain_CS"/>
</dbReference>
<dbReference type="KEGG" id="care:LT85_1879"/>